<feature type="region of interest" description="Disordered" evidence="1">
    <location>
        <begin position="1"/>
        <end position="21"/>
    </location>
</feature>
<accession>A0ABU3D539</accession>
<evidence type="ECO:0000313" key="3">
    <source>
        <dbReference type="Proteomes" id="UP001262582"/>
    </source>
</evidence>
<dbReference type="RefSeq" id="WP_311502804.1">
    <property type="nucleotide sequence ID" value="NZ_JAVRHK010000004.1"/>
</dbReference>
<dbReference type="EMBL" id="JAVRHK010000004">
    <property type="protein sequence ID" value="MDT0676460.1"/>
    <property type="molecule type" value="Genomic_DNA"/>
</dbReference>
<evidence type="ECO:0000256" key="1">
    <source>
        <dbReference type="SAM" id="MobiDB-lite"/>
    </source>
</evidence>
<keyword evidence="3" id="KW-1185">Reference proteome</keyword>
<gene>
    <name evidence="2" type="ORF">RM539_07685</name>
</gene>
<comment type="caution">
    <text evidence="2">The sequence shown here is derived from an EMBL/GenBank/DDBJ whole genome shotgun (WGS) entry which is preliminary data.</text>
</comment>
<evidence type="ECO:0000313" key="2">
    <source>
        <dbReference type="EMBL" id="MDT0676460.1"/>
    </source>
</evidence>
<proteinExistence type="predicted"/>
<reference evidence="2 3" key="1">
    <citation type="submission" date="2023-09" db="EMBL/GenBank/DDBJ databases">
        <authorList>
            <person name="Rey-Velasco X."/>
        </authorList>
    </citation>
    <scope>NUCLEOTIDE SEQUENCE [LARGE SCALE GENOMIC DNA]</scope>
    <source>
        <strain evidence="2 3">F117</strain>
    </source>
</reference>
<organism evidence="2 3">
    <name type="scientific">Autumnicola musiva</name>
    <dbReference type="NCBI Taxonomy" id="3075589"/>
    <lineage>
        <taxon>Bacteria</taxon>
        <taxon>Pseudomonadati</taxon>
        <taxon>Bacteroidota</taxon>
        <taxon>Flavobacteriia</taxon>
        <taxon>Flavobacteriales</taxon>
        <taxon>Flavobacteriaceae</taxon>
        <taxon>Autumnicola</taxon>
    </lineage>
</organism>
<dbReference type="Proteomes" id="UP001262582">
    <property type="component" value="Unassembled WGS sequence"/>
</dbReference>
<sequence length="244" mass="28755">MTLNSRKHYIDSDEPQGTKGHSLKKANDFVLSIRDEIAPLLEECIIYESKKRLGKAPSVELPNGKLAIAPDIRCVTKAGNVFWFEIKDKAQRFYYPDTGADIFQVYGWYKINKEFQEPVFVLFQDPDFESCLPKNPPYAKLESFKARWERSEGKPYGNWLSNLLVLKKKYPRVFSERSRNLEMYIMYFLVEKMEKVTSYQDLIYEVDNKKISNVHDELEAYLHPGNTLLKESDIRFLIKRLFNR</sequence>
<name>A0ABU3D539_9FLAO</name>
<protein>
    <submittedName>
        <fullName evidence="2">Uncharacterized protein</fullName>
    </submittedName>
</protein>